<proteinExistence type="predicted"/>
<evidence type="ECO:0000313" key="1">
    <source>
        <dbReference type="EMBL" id="HEH34876.1"/>
    </source>
</evidence>
<name>A0A7J2TI49_ARCFL</name>
<protein>
    <submittedName>
        <fullName evidence="1">Uncharacterized protein</fullName>
    </submittedName>
</protein>
<reference evidence="1" key="1">
    <citation type="journal article" date="2020" name="mSystems">
        <title>Genome- and Community-Level Interaction Insights into Carbon Utilization and Element Cycling Functions of Hydrothermarchaeota in Hydrothermal Sediment.</title>
        <authorList>
            <person name="Zhou Z."/>
            <person name="Liu Y."/>
            <person name="Xu W."/>
            <person name="Pan J."/>
            <person name="Luo Z.H."/>
            <person name="Li M."/>
        </authorList>
    </citation>
    <scope>NUCLEOTIDE SEQUENCE [LARGE SCALE GENOMIC DNA]</scope>
    <source>
        <strain evidence="1">SpSt-26</strain>
    </source>
</reference>
<dbReference type="EMBL" id="DSLA01000030">
    <property type="protein sequence ID" value="HEH34876.1"/>
    <property type="molecule type" value="Genomic_DNA"/>
</dbReference>
<comment type="caution">
    <text evidence="1">The sequence shown here is derived from an EMBL/GenBank/DDBJ whole genome shotgun (WGS) entry which is preliminary data.</text>
</comment>
<dbReference type="AlphaFoldDB" id="A0A7J2TI49"/>
<organism evidence="1">
    <name type="scientific">Archaeoglobus fulgidus</name>
    <dbReference type="NCBI Taxonomy" id="2234"/>
    <lineage>
        <taxon>Archaea</taxon>
        <taxon>Methanobacteriati</taxon>
        <taxon>Methanobacteriota</taxon>
        <taxon>Archaeoglobi</taxon>
        <taxon>Archaeoglobales</taxon>
        <taxon>Archaeoglobaceae</taxon>
        <taxon>Archaeoglobus</taxon>
    </lineage>
</organism>
<accession>A0A7J2TI49</accession>
<sequence length="196" mass="22397">MKHFFWRKLMKEDKIDYLEKYSIGVVGSRLMFEILWRCGVGCIKYISDYLTNFDVLLDCSISPLEANNYDIVHPKSEESCVISYLYPESRNELKRLLRGVDLIIAHKHMAEVAEVAEEMGSLFIPDIVTVFLPDGIRFGEVVYPKVEKDPISYTITCGLQALEIMKIFAGMKPIIAPEALIVDREGVKKICLKTLV</sequence>
<gene>
    <name evidence="1" type="ORF">ENP88_01715</name>
</gene>